<dbReference type="InterPro" id="IPR008255">
    <property type="entry name" value="Pyr_nucl-diS_OxRdtase_2_AS"/>
</dbReference>
<evidence type="ECO:0000256" key="1">
    <source>
        <dbReference type="ARBA" id="ARBA00009333"/>
    </source>
</evidence>
<dbReference type="InterPro" id="IPR036188">
    <property type="entry name" value="FAD/NAD-bd_sf"/>
</dbReference>
<dbReference type="EMBL" id="OBEN01000002">
    <property type="protein sequence ID" value="SNZ12908.1"/>
    <property type="molecule type" value="Genomic_DNA"/>
</dbReference>
<evidence type="ECO:0000313" key="9">
    <source>
        <dbReference type="Proteomes" id="UP000218627"/>
    </source>
</evidence>
<dbReference type="InterPro" id="IPR023753">
    <property type="entry name" value="FAD/NAD-binding_dom"/>
</dbReference>
<dbReference type="PROSITE" id="PS00573">
    <property type="entry name" value="PYRIDINE_REDOX_2"/>
    <property type="match status" value="1"/>
</dbReference>
<evidence type="ECO:0000256" key="4">
    <source>
        <dbReference type="ARBA" id="ARBA00023002"/>
    </source>
</evidence>
<keyword evidence="9" id="KW-1185">Reference proteome</keyword>
<dbReference type="GO" id="GO:0016668">
    <property type="term" value="F:oxidoreductase activity, acting on a sulfur group of donors, NAD(P) as acceptor"/>
    <property type="evidence" value="ECO:0007669"/>
    <property type="project" value="UniProtKB-ARBA"/>
</dbReference>
<evidence type="ECO:0000256" key="3">
    <source>
        <dbReference type="ARBA" id="ARBA00022827"/>
    </source>
</evidence>
<keyword evidence="4" id="KW-0560">Oxidoreductase</keyword>
<dbReference type="AlphaFoldDB" id="A0A285NUK0"/>
<dbReference type="PRINTS" id="PR00368">
    <property type="entry name" value="FADPNR"/>
</dbReference>
<dbReference type="Pfam" id="PF07992">
    <property type="entry name" value="Pyr_redox_2"/>
    <property type="match status" value="1"/>
</dbReference>
<dbReference type="InterPro" id="IPR050097">
    <property type="entry name" value="Ferredoxin-NADP_redctase_2"/>
</dbReference>
<keyword evidence="2" id="KW-0285">Flavoprotein</keyword>
<accession>A0A285NUK0</accession>
<dbReference type="PANTHER" id="PTHR48105">
    <property type="entry name" value="THIOREDOXIN REDUCTASE 1-RELATED-RELATED"/>
    <property type="match status" value="1"/>
</dbReference>
<keyword evidence="3" id="KW-0274">FAD</keyword>
<evidence type="ECO:0000313" key="8">
    <source>
        <dbReference type="EMBL" id="SNZ12908.1"/>
    </source>
</evidence>
<dbReference type="SUPFAM" id="SSF51905">
    <property type="entry name" value="FAD/NAD(P)-binding domain"/>
    <property type="match status" value="1"/>
</dbReference>
<name>A0A285NUK0_9AQUI</name>
<comment type="similarity">
    <text evidence="1">Belongs to the class-II pyridine nucleotide-disulfide oxidoreductase family.</text>
</comment>
<gene>
    <name evidence="8" type="ORF">SAMN06265353_0550</name>
</gene>
<feature type="domain" description="FAD/NAD(P)-binding" evidence="7">
    <location>
        <begin position="4"/>
        <end position="290"/>
    </location>
</feature>
<protein>
    <submittedName>
        <fullName evidence="8">Alkyl hydroperoxide reductase subunit F</fullName>
    </submittedName>
</protein>
<dbReference type="Proteomes" id="UP000218627">
    <property type="component" value="Unassembled WGS sequence"/>
</dbReference>
<dbReference type="Gene3D" id="3.50.50.60">
    <property type="entry name" value="FAD/NAD(P)-binding domain"/>
    <property type="match status" value="2"/>
</dbReference>
<evidence type="ECO:0000259" key="7">
    <source>
        <dbReference type="Pfam" id="PF07992"/>
    </source>
</evidence>
<evidence type="ECO:0000256" key="6">
    <source>
        <dbReference type="ARBA" id="ARBA00023284"/>
    </source>
</evidence>
<reference evidence="9" key="1">
    <citation type="submission" date="2017-09" db="EMBL/GenBank/DDBJ databases">
        <authorList>
            <person name="Varghese N."/>
            <person name="Submissions S."/>
        </authorList>
    </citation>
    <scope>NUCLEOTIDE SEQUENCE [LARGE SCALE GENOMIC DNA]</scope>
    <source>
        <strain evidence="9">DSM 2913</strain>
    </source>
</reference>
<proteinExistence type="inferred from homology"/>
<evidence type="ECO:0000256" key="2">
    <source>
        <dbReference type="ARBA" id="ARBA00022630"/>
    </source>
</evidence>
<keyword evidence="6" id="KW-0676">Redox-active center</keyword>
<organism evidence="8 9">
    <name type="scientific">Hydrogenobacter hydrogenophilus</name>
    <dbReference type="NCBI Taxonomy" id="35835"/>
    <lineage>
        <taxon>Bacteria</taxon>
        <taxon>Pseudomonadati</taxon>
        <taxon>Aquificota</taxon>
        <taxon>Aquificia</taxon>
        <taxon>Aquificales</taxon>
        <taxon>Aquificaceae</taxon>
        <taxon>Hydrogenobacter</taxon>
    </lineage>
</organism>
<sequence>MMHQLIIVGGGPAGISASIYASRKKMDFLLITREVGGQVIKAGEIENYLGYAMVDGIAFVEKMIQQMEKLGVKPILDEVIKVERKNEGFKLKTLSGKEYEAKTVLFCTGAEHRKLNVPGEKEYTGRGVSYCYTCDAPFFKDKKVVVVGGGNSGFEAVEQLLNYASQIYIVEISDRFIADEVLRDKVLGNSKVVPLLKHRVLQIDGDGKEVKRVILEDMQKGETYTIDVEGVFVEIGLKPNSELAKELGVLTTNRGEIIIIDCNNRTSEKGIYAAGDCTNIFAKQIITAAGEGAKALLSIYHDLTYGVSSWI</sequence>
<evidence type="ECO:0000256" key="5">
    <source>
        <dbReference type="ARBA" id="ARBA00023157"/>
    </source>
</evidence>
<keyword evidence="5" id="KW-1015">Disulfide bond</keyword>
<dbReference type="PRINTS" id="PR00469">
    <property type="entry name" value="PNDRDTASEII"/>
</dbReference>